<sequence length="412" mass="46118">MAEETQSTDYELPAFDGIGSGYGWSILAQQFWNARGVSKTQRLLDVSGFFTGRSSIWFRLWSLRNPNADWDTFDLVFLHQFQPDMRPILPEIHWKEVEDWEIEATIEVSNQRKSRFRCNKQFSNKFNNRNSRKKEEAKEKGATWNATTNSTTTTAQEQKLQESTLAKSLKDNLCSYHEEVDLQELIDPKLQSIQQQDEVKEQCATLLDVEKSDDGTTLGNGVTQHMASSAAVNTVTRAKEEESHRQPPKPPNLSLEGMVGNEATDLCLATMPAVSLCKTANVAAARGSVGDKLTDLNKGTDVTAKGMRKMSSVQAATMRLEDGVPTGLNGGFQIQGFRRIVHPFVGKPQSLFAATFPWDRDSDIATTVVPPRNQDTNNSATTNKPRLRDQWRGGDEYGSGGRPLQENENDFY</sequence>
<dbReference type="Proteomes" id="UP001341840">
    <property type="component" value="Unassembled WGS sequence"/>
</dbReference>
<feature type="region of interest" description="Disordered" evidence="1">
    <location>
        <begin position="237"/>
        <end position="257"/>
    </location>
</feature>
<feature type="compositionally biased region" description="Basic and acidic residues" evidence="1">
    <location>
        <begin position="386"/>
        <end position="395"/>
    </location>
</feature>
<evidence type="ECO:0000256" key="1">
    <source>
        <dbReference type="SAM" id="MobiDB-lite"/>
    </source>
</evidence>
<proteinExistence type="predicted"/>
<gene>
    <name evidence="2" type="ORF">PIB30_054158</name>
</gene>
<protein>
    <submittedName>
        <fullName evidence="2">Uncharacterized protein</fullName>
    </submittedName>
</protein>
<reference evidence="2 3" key="1">
    <citation type="journal article" date="2023" name="Plants (Basel)">
        <title>Bridging the Gap: Combining Genomics and Transcriptomics Approaches to Understand Stylosanthes scabra, an Orphan Legume from the Brazilian Caatinga.</title>
        <authorList>
            <person name="Ferreira-Neto J.R.C."/>
            <person name="da Silva M.D."/>
            <person name="Binneck E."/>
            <person name="de Melo N.F."/>
            <person name="da Silva R.H."/>
            <person name="de Melo A.L.T.M."/>
            <person name="Pandolfi V."/>
            <person name="Bustamante F.O."/>
            <person name="Brasileiro-Vidal A.C."/>
            <person name="Benko-Iseppon A.M."/>
        </authorList>
    </citation>
    <scope>NUCLEOTIDE SEQUENCE [LARGE SCALE GENOMIC DNA]</scope>
    <source>
        <tissue evidence="2">Leaves</tissue>
    </source>
</reference>
<feature type="region of interest" description="Disordered" evidence="1">
    <location>
        <begin position="127"/>
        <end position="154"/>
    </location>
</feature>
<comment type="caution">
    <text evidence="2">The sequence shown here is derived from an EMBL/GenBank/DDBJ whole genome shotgun (WGS) entry which is preliminary data.</text>
</comment>
<feature type="compositionally biased region" description="Low complexity" evidence="1">
    <location>
        <begin position="142"/>
        <end position="154"/>
    </location>
</feature>
<feature type="compositionally biased region" description="Polar residues" evidence="1">
    <location>
        <begin position="373"/>
        <end position="384"/>
    </location>
</feature>
<feature type="region of interest" description="Disordered" evidence="1">
    <location>
        <begin position="367"/>
        <end position="412"/>
    </location>
</feature>
<dbReference type="EMBL" id="JASCZI010030618">
    <property type="protein sequence ID" value="MED6123924.1"/>
    <property type="molecule type" value="Genomic_DNA"/>
</dbReference>
<evidence type="ECO:0000313" key="3">
    <source>
        <dbReference type="Proteomes" id="UP001341840"/>
    </source>
</evidence>
<evidence type="ECO:0000313" key="2">
    <source>
        <dbReference type="EMBL" id="MED6123924.1"/>
    </source>
</evidence>
<name>A0ABU6RIZ9_9FABA</name>
<accession>A0ABU6RIZ9</accession>
<organism evidence="2 3">
    <name type="scientific">Stylosanthes scabra</name>
    <dbReference type="NCBI Taxonomy" id="79078"/>
    <lineage>
        <taxon>Eukaryota</taxon>
        <taxon>Viridiplantae</taxon>
        <taxon>Streptophyta</taxon>
        <taxon>Embryophyta</taxon>
        <taxon>Tracheophyta</taxon>
        <taxon>Spermatophyta</taxon>
        <taxon>Magnoliopsida</taxon>
        <taxon>eudicotyledons</taxon>
        <taxon>Gunneridae</taxon>
        <taxon>Pentapetalae</taxon>
        <taxon>rosids</taxon>
        <taxon>fabids</taxon>
        <taxon>Fabales</taxon>
        <taxon>Fabaceae</taxon>
        <taxon>Papilionoideae</taxon>
        <taxon>50 kb inversion clade</taxon>
        <taxon>dalbergioids sensu lato</taxon>
        <taxon>Dalbergieae</taxon>
        <taxon>Pterocarpus clade</taxon>
        <taxon>Stylosanthes</taxon>
    </lineage>
</organism>
<keyword evidence="3" id="KW-1185">Reference proteome</keyword>